<dbReference type="EMBL" id="CAXLJL010000212">
    <property type="protein sequence ID" value="CAL5134614.1"/>
    <property type="molecule type" value="Genomic_DNA"/>
</dbReference>
<feature type="region of interest" description="Disordered" evidence="1">
    <location>
        <begin position="637"/>
        <end position="667"/>
    </location>
</feature>
<proteinExistence type="predicted"/>
<evidence type="ECO:0000313" key="3">
    <source>
        <dbReference type="Proteomes" id="UP001497525"/>
    </source>
</evidence>
<evidence type="ECO:0000256" key="1">
    <source>
        <dbReference type="SAM" id="MobiDB-lite"/>
    </source>
</evidence>
<sequence length="667" mass="74863">MTSSSDGLDKKPILSQAEISSMSSEEISCLITKHEHLMSKLGSKLPDHGDKMLKFIQNLRSALAECESAPPSTADLLKKSHTENTNRTDNELTGVAKSTLFRKARKADCGVDEVTFDAAKKGGMADELVEELCEHISNLVVTSNAEEDIQIKEDTSAIPVLTLEEVTSLRFFLNLPTLILSSFRWFIFSIRLVDELVYLTVVDSANHDHSLTKVGLQRTWFPQQNLQCQITNRMGKPVELSQPSEALRDLWDFISVQDRGEDVSTNSVPCLICCTPYASSSNAPNELVWLSRLLRSTRHSSVARASMLRDCRFVDVRPIFPDSSSLPKPRSSKHNESKENVNPGDTYSRSQAGQFKDECCYLSEELFKVDRNGSVRLKNFQTPGEFFRAATTRTLPWMEAPLELQFLRQLRDNSSTTQTLFNPSGTPTLGHISDQVLRRLASAGFGRTRLTRLAGLCGWRGFAGLIGFRNSATTHGGGHNNSKTNQGADSQKFSALVTDDLEILRDLYAFFRRVHDRLERHSRYYDDRKQSQREAAQIRLFSGVGAAKIQSERRVTIFPDRTREKIRAWTTGGNDLLDPGGDRQLRVLTMDYSIEMMKKVQKDFQEARLKYSLMNYPAFPPSTTGLMNYRDRYTVQEDSDSDEEAAVGGGILASSDSESSLNLEDVD</sequence>
<gene>
    <name evidence="2" type="ORF">CDAUBV1_LOCUS8394</name>
</gene>
<reference evidence="2" key="1">
    <citation type="submission" date="2024-06" db="EMBL/GenBank/DDBJ databases">
        <authorList>
            <person name="Liu X."/>
            <person name="Lenzi L."/>
            <person name="Haldenby T S."/>
            <person name="Uol C."/>
        </authorList>
    </citation>
    <scope>NUCLEOTIDE SEQUENCE</scope>
</reference>
<feature type="compositionally biased region" description="Low complexity" evidence="1">
    <location>
        <begin position="654"/>
        <end position="667"/>
    </location>
</feature>
<feature type="region of interest" description="Disordered" evidence="1">
    <location>
        <begin position="324"/>
        <end position="350"/>
    </location>
</feature>
<evidence type="ECO:0000313" key="2">
    <source>
        <dbReference type="EMBL" id="CAL5134614.1"/>
    </source>
</evidence>
<dbReference type="Proteomes" id="UP001497525">
    <property type="component" value="Unassembled WGS sequence"/>
</dbReference>
<name>A0AAV2TER5_CALDB</name>
<organism evidence="2 3">
    <name type="scientific">Calicophoron daubneyi</name>
    <name type="common">Rumen fluke</name>
    <name type="synonym">Paramphistomum daubneyi</name>
    <dbReference type="NCBI Taxonomy" id="300641"/>
    <lineage>
        <taxon>Eukaryota</taxon>
        <taxon>Metazoa</taxon>
        <taxon>Spiralia</taxon>
        <taxon>Lophotrochozoa</taxon>
        <taxon>Platyhelminthes</taxon>
        <taxon>Trematoda</taxon>
        <taxon>Digenea</taxon>
        <taxon>Plagiorchiida</taxon>
        <taxon>Pronocephalata</taxon>
        <taxon>Paramphistomoidea</taxon>
        <taxon>Paramphistomidae</taxon>
        <taxon>Calicophoron</taxon>
    </lineage>
</organism>
<protein>
    <submittedName>
        <fullName evidence="2">Uncharacterized protein</fullName>
    </submittedName>
</protein>
<comment type="caution">
    <text evidence="2">The sequence shown here is derived from an EMBL/GenBank/DDBJ whole genome shotgun (WGS) entry which is preliminary data.</text>
</comment>
<accession>A0AAV2TER5</accession>
<dbReference type="AlphaFoldDB" id="A0AAV2TER5"/>